<evidence type="ECO:0000256" key="1">
    <source>
        <dbReference type="SAM" id="MobiDB-lite"/>
    </source>
</evidence>
<accession>A0A8S2Y9R4</accession>
<evidence type="ECO:0000313" key="2">
    <source>
        <dbReference type="EMBL" id="CAF4542357.1"/>
    </source>
</evidence>
<feature type="compositionally biased region" description="Acidic residues" evidence="1">
    <location>
        <begin position="7"/>
        <end position="26"/>
    </location>
</feature>
<organism evidence="2 3">
    <name type="scientific">Rotaria magnacalcarata</name>
    <dbReference type="NCBI Taxonomy" id="392030"/>
    <lineage>
        <taxon>Eukaryota</taxon>
        <taxon>Metazoa</taxon>
        <taxon>Spiralia</taxon>
        <taxon>Gnathifera</taxon>
        <taxon>Rotifera</taxon>
        <taxon>Eurotatoria</taxon>
        <taxon>Bdelloidea</taxon>
        <taxon>Philodinida</taxon>
        <taxon>Philodinidae</taxon>
        <taxon>Rotaria</taxon>
    </lineage>
</organism>
<comment type="caution">
    <text evidence="2">The sequence shown here is derived from an EMBL/GenBank/DDBJ whole genome shotgun (WGS) entry which is preliminary data.</text>
</comment>
<protein>
    <submittedName>
        <fullName evidence="2">Uncharacterized protein</fullName>
    </submittedName>
</protein>
<dbReference type="Proteomes" id="UP000681720">
    <property type="component" value="Unassembled WGS sequence"/>
</dbReference>
<proteinExistence type="predicted"/>
<dbReference type="AlphaFoldDB" id="A0A8S2Y9R4"/>
<evidence type="ECO:0000313" key="3">
    <source>
        <dbReference type="Proteomes" id="UP000681720"/>
    </source>
</evidence>
<sequence>MNHGSELDEVQVNDAYEMDDESDMDDSGTFTAVAKSGLASREPPIPLSAQTHDNGRSKIITNGSRQKDERS</sequence>
<reference evidence="2" key="1">
    <citation type="submission" date="2021-02" db="EMBL/GenBank/DDBJ databases">
        <authorList>
            <person name="Nowell W R."/>
        </authorList>
    </citation>
    <scope>NUCLEOTIDE SEQUENCE</scope>
</reference>
<name>A0A8S2Y9R4_9BILA</name>
<feature type="region of interest" description="Disordered" evidence="1">
    <location>
        <begin position="1"/>
        <end position="71"/>
    </location>
</feature>
<feature type="non-terminal residue" evidence="2">
    <location>
        <position position="71"/>
    </location>
</feature>
<gene>
    <name evidence="2" type="ORF">GIL414_LOCUS36477</name>
</gene>
<dbReference type="EMBL" id="CAJOBJ010090917">
    <property type="protein sequence ID" value="CAF4542357.1"/>
    <property type="molecule type" value="Genomic_DNA"/>
</dbReference>